<feature type="region of interest" description="Disordered" evidence="4">
    <location>
        <begin position="28"/>
        <end position="69"/>
    </location>
</feature>
<dbReference type="InterPro" id="IPR050490">
    <property type="entry name" value="Bact_solute-bd_prot1"/>
</dbReference>
<keyword evidence="8" id="KW-1185">Reference proteome</keyword>
<feature type="signal peptide" evidence="6">
    <location>
        <begin position="1"/>
        <end position="21"/>
    </location>
</feature>
<dbReference type="eggNOG" id="ENOG502SADS">
    <property type="taxonomic scope" value="Eukaryota"/>
</dbReference>
<dbReference type="OrthoDB" id="2118873at2759"/>
<evidence type="ECO:0000256" key="3">
    <source>
        <dbReference type="ARBA" id="ARBA00022729"/>
    </source>
</evidence>
<dbReference type="VEuPathDB" id="FungiDB:SPPG_05624"/>
<evidence type="ECO:0000256" key="5">
    <source>
        <dbReference type="SAM" id="Phobius"/>
    </source>
</evidence>
<evidence type="ECO:0000313" key="7">
    <source>
        <dbReference type="EMBL" id="KNC99380.1"/>
    </source>
</evidence>
<sequence length="605" mass="65520">MPGRIWAAAKAVAAVAFSVHALFGGASQATPAPISPRSSLTTTTRPLRPYPGNRTNYPSGLPRNDSSSANPNYAAVAQGNVTVLMPYDRAHNSYAPDLKLAQQAWGEANNVSVHWKDFGPDVDYDAYVQRVIQACASGEDDFDVIWVEASYVGVLADCLIDVWAWSDTLGSDHIGAVARGGVIKDRLVALPAELSFGILLYNMDLLTRYNYYSPPASVAEMEEMAAQILIGEKVMEHQALCGLTGAMFGEPLASMATEWLAGIGAALVNDTGDVTIATTPVAGLFASVINWLQSGILDQADVGTADMDAAIARFTNGNAIFLRTTTSMLPQIMNTLESAWFGWGVAPVPSQLENGLGVGTIDGWFTGVYRHSKNPAAALRTVEWLTSAEYQKQKILKVGTRMVGTFPQFLLDRQICQAYGSVRDVSLCLIYSQVNLARRPIPQTGAKYPNISLTFQKFLLNLLDGNTYIITGLENLDKSLRTQLDLPPRDYSIILDPGVIGRPGKIIPQKVGTQLAGLFLVVGVTALVVFLYRRKQRLDLQSELRASAASVVEAARQGGAPTGESHEMGQVKEEKTARKSKGKEKEEDPYGENTSLIQKSEKIEI</sequence>
<feature type="compositionally biased region" description="Low complexity" evidence="4">
    <location>
        <begin position="35"/>
        <end position="47"/>
    </location>
</feature>
<keyword evidence="2" id="KW-0813">Transport</keyword>
<feature type="region of interest" description="Disordered" evidence="4">
    <location>
        <begin position="555"/>
        <end position="605"/>
    </location>
</feature>
<dbReference type="PANTHER" id="PTHR43649">
    <property type="entry name" value="ARABINOSE-BINDING PROTEIN-RELATED"/>
    <property type="match status" value="1"/>
</dbReference>
<accession>A0A0L0HD01</accession>
<comment type="similarity">
    <text evidence="1">Belongs to the bacterial solute-binding protein 1 family.</text>
</comment>
<dbReference type="Proteomes" id="UP000053201">
    <property type="component" value="Unassembled WGS sequence"/>
</dbReference>
<dbReference type="SUPFAM" id="SSF53850">
    <property type="entry name" value="Periplasmic binding protein-like II"/>
    <property type="match status" value="1"/>
</dbReference>
<evidence type="ECO:0000256" key="4">
    <source>
        <dbReference type="SAM" id="MobiDB-lite"/>
    </source>
</evidence>
<dbReference type="GeneID" id="27688987"/>
<dbReference type="EMBL" id="KQ257458">
    <property type="protein sequence ID" value="KNC99380.1"/>
    <property type="molecule type" value="Genomic_DNA"/>
</dbReference>
<evidence type="ECO:0000256" key="2">
    <source>
        <dbReference type="ARBA" id="ARBA00022448"/>
    </source>
</evidence>
<feature type="transmembrane region" description="Helical" evidence="5">
    <location>
        <begin position="515"/>
        <end position="532"/>
    </location>
</feature>
<evidence type="ECO:0000313" key="8">
    <source>
        <dbReference type="Proteomes" id="UP000053201"/>
    </source>
</evidence>
<gene>
    <name evidence="7" type="ORF">SPPG_05624</name>
</gene>
<dbReference type="AlphaFoldDB" id="A0A0L0HD01"/>
<dbReference type="RefSeq" id="XP_016607420.1">
    <property type="nucleotide sequence ID" value="XM_016753835.1"/>
</dbReference>
<dbReference type="PANTHER" id="PTHR43649:SF34">
    <property type="entry name" value="ABC TRANSPORTER PERIPLASMIC-BINDING PROTEIN YCJN-RELATED"/>
    <property type="match status" value="1"/>
</dbReference>
<evidence type="ECO:0000256" key="1">
    <source>
        <dbReference type="ARBA" id="ARBA00008520"/>
    </source>
</evidence>
<dbReference type="STRING" id="645134.A0A0L0HD01"/>
<keyword evidence="5" id="KW-1133">Transmembrane helix</keyword>
<dbReference type="InterPro" id="IPR006059">
    <property type="entry name" value="SBP"/>
</dbReference>
<feature type="compositionally biased region" description="Polar residues" evidence="4">
    <location>
        <begin position="53"/>
        <end position="69"/>
    </location>
</feature>
<feature type="compositionally biased region" description="Basic and acidic residues" evidence="4">
    <location>
        <begin position="564"/>
        <end position="588"/>
    </location>
</feature>
<dbReference type="Gene3D" id="3.40.190.10">
    <property type="entry name" value="Periplasmic binding protein-like II"/>
    <property type="match status" value="1"/>
</dbReference>
<organism evidence="7 8">
    <name type="scientific">Spizellomyces punctatus (strain DAOM BR117)</name>
    <dbReference type="NCBI Taxonomy" id="645134"/>
    <lineage>
        <taxon>Eukaryota</taxon>
        <taxon>Fungi</taxon>
        <taxon>Fungi incertae sedis</taxon>
        <taxon>Chytridiomycota</taxon>
        <taxon>Chytridiomycota incertae sedis</taxon>
        <taxon>Chytridiomycetes</taxon>
        <taxon>Spizellomycetales</taxon>
        <taxon>Spizellomycetaceae</taxon>
        <taxon>Spizellomyces</taxon>
    </lineage>
</organism>
<evidence type="ECO:0000256" key="6">
    <source>
        <dbReference type="SAM" id="SignalP"/>
    </source>
</evidence>
<keyword evidence="5" id="KW-0812">Transmembrane</keyword>
<feature type="chain" id="PRO_5005539725" evidence="6">
    <location>
        <begin position="22"/>
        <end position="605"/>
    </location>
</feature>
<keyword evidence="3 6" id="KW-0732">Signal</keyword>
<keyword evidence="5" id="KW-0472">Membrane</keyword>
<name>A0A0L0HD01_SPIPD</name>
<proteinExistence type="inferred from homology"/>
<dbReference type="Pfam" id="PF01547">
    <property type="entry name" value="SBP_bac_1"/>
    <property type="match status" value="1"/>
</dbReference>
<dbReference type="InParanoid" id="A0A0L0HD01"/>
<reference evidence="7 8" key="1">
    <citation type="submission" date="2009-08" db="EMBL/GenBank/DDBJ databases">
        <title>The Genome Sequence of Spizellomyces punctatus strain DAOM BR117.</title>
        <authorList>
            <consortium name="The Broad Institute Genome Sequencing Platform"/>
            <person name="Russ C."/>
            <person name="Cuomo C."/>
            <person name="Shea T."/>
            <person name="Young S.K."/>
            <person name="Zeng Q."/>
            <person name="Koehrsen M."/>
            <person name="Haas B."/>
            <person name="Borodovsky M."/>
            <person name="Guigo R."/>
            <person name="Alvarado L."/>
            <person name="Berlin A."/>
            <person name="Bochicchio J."/>
            <person name="Borenstein D."/>
            <person name="Chapman S."/>
            <person name="Chen Z."/>
            <person name="Engels R."/>
            <person name="Freedman E."/>
            <person name="Gellesch M."/>
            <person name="Goldberg J."/>
            <person name="Griggs A."/>
            <person name="Gujja S."/>
            <person name="Heiman D."/>
            <person name="Hepburn T."/>
            <person name="Howarth C."/>
            <person name="Jen D."/>
            <person name="Larson L."/>
            <person name="Lewis B."/>
            <person name="Mehta T."/>
            <person name="Park D."/>
            <person name="Pearson M."/>
            <person name="Roberts A."/>
            <person name="Saif S."/>
            <person name="Shenoy N."/>
            <person name="Sisk P."/>
            <person name="Stolte C."/>
            <person name="Sykes S."/>
            <person name="Thomson T."/>
            <person name="Walk T."/>
            <person name="White J."/>
            <person name="Yandava C."/>
            <person name="Burger G."/>
            <person name="Gray M.W."/>
            <person name="Holland P.W.H."/>
            <person name="King N."/>
            <person name="Lang F.B.F."/>
            <person name="Roger A.J."/>
            <person name="Ruiz-Trillo I."/>
            <person name="Lander E."/>
            <person name="Nusbaum C."/>
        </authorList>
    </citation>
    <scope>NUCLEOTIDE SEQUENCE [LARGE SCALE GENOMIC DNA]</scope>
    <source>
        <strain evidence="7 8">DAOM BR117</strain>
    </source>
</reference>
<protein>
    <submittedName>
        <fullName evidence="7">Uncharacterized protein</fullName>
    </submittedName>
</protein>